<evidence type="ECO:0008006" key="4">
    <source>
        <dbReference type="Google" id="ProtNLM"/>
    </source>
</evidence>
<dbReference type="AlphaFoldDB" id="A0A448Z1Y2"/>
<name>A0A448Z1Y2_9STRA</name>
<organism evidence="2 3">
    <name type="scientific">Pseudo-nitzschia multistriata</name>
    <dbReference type="NCBI Taxonomy" id="183589"/>
    <lineage>
        <taxon>Eukaryota</taxon>
        <taxon>Sar</taxon>
        <taxon>Stramenopiles</taxon>
        <taxon>Ochrophyta</taxon>
        <taxon>Bacillariophyta</taxon>
        <taxon>Bacillariophyceae</taxon>
        <taxon>Bacillariophycidae</taxon>
        <taxon>Bacillariales</taxon>
        <taxon>Bacillariaceae</taxon>
        <taxon>Pseudo-nitzschia</taxon>
    </lineage>
</organism>
<proteinExistence type="predicted"/>
<keyword evidence="3" id="KW-1185">Reference proteome</keyword>
<dbReference type="EMBL" id="CAACVS010000076">
    <property type="protein sequence ID" value="VEU36048.1"/>
    <property type="molecule type" value="Genomic_DNA"/>
</dbReference>
<dbReference type="OrthoDB" id="271745at2759"/>
<accession>A0A448Z1Y2</accession>
<protein>
    <recommendedName>
        <fullName evidence="4">Roadblock/LAMTOR2 domain-containing protein</fullName>
    </recommendedName>
</protein>
<dbReference type="Proteomes" id="UP000291116">
    <property type="component" value="Unassembled WGS sequence"/>
</dbReference>
<reference evidence="2 3" key="1">
    <citation type="submission" date="2019-01" db="EMBL/GenBank/DDBJ databases">
        <authorList>
            <person name="Ferrante I. M."/>
        </authorList>
    </citation>
    <scope>NUCLEOTIDE SEQUENCE [LARGE SCALE GENOMIC DNA]</scope>
    <source>
        <strain evidence="2 3">B856</strain>
    </source>
</reference>
<gene>
    <name evidence="2" type="ORF">PSNMU_V1.4_AUG-EV-PASAV3_0027950</name>
</gene>
<sequence length="194" mass="19676">MARMIRSCRIPSVLRRICTDNVIQTALLVTTDGELLGSTATTFLSPDGTTRESIDSLGTLIADIAVDYGRLGEEYANLDPVPLAPVGPAQQAPGAPAGGPSAPPAGGVPSSVSSTPTPNHTGGSKKSHLQCLLLELELGLVAVSACAGVDCMVIAIAAPSAPLGSVRARLQAIAAHVQEALGPLATEAITTSYR</sequence>
<feature type="region of interest" description="Disordered" evidence="1">
    <location>
        <begin position="86"/>
        <end position="124"/>
    </location>
</feature>
<feature type="compositionally biased region" description="Low complexity" evidence="1">
    <location>
        <begin position="86"/>
        <end position="118"/>
    </location>
</feature>
<evidence type="ECO:0000313" key="3">
    <source>
        <dbReference type="Proteomes" id="UP000291116"/>
    </source>
</evidence>
<dbReference type="Gene3D" id="3.30.450.30">
    <property type="entry name" value="Dynein light chain 2a, cytoplasmic"/>
    <property type="match status" value="1"/>
</dbReference>
<evidence type="ECO:0000256" key="1">
    <source>
        <dbReference type="SAM" id="MobiDB-lite"/>
    </source>
</evidence>
<evidence type="ECO:0000313" key="2">
    <source>
        <dbReference type="EMBL" id="VEU36048.1"/>
    </source>
</evidence>